<proteinExistence type="predicted"/>
<gene>
    <name evidence="3" type="ORF">ATNIH1004_002253</name>
</gene>
<dbReference type="OrthoDB" id="416786at2759"/>
<keyword evidence="2" id="KW-0597">Phosphoprotein</keyword>
<evidence type="ECO:0000313" key="4">
    <source>
        <dbReference type="Proteomes" id="UP000324241"/>
    </source>
</evidence>
<dbReference type="PANTHER" id="PTHR45527:SF1">
    <property type="entry name" value="FATTY ACID SYNTHASE"/>
    <property type="match status" value="1"/>
</dbReference>
<evidence type="ECO:0000313" key="3">
    <source>
        <dbReference type="EMBL" id="KAA8649582.1"/>
    </source>
</evidence>
<dbReference type="SUPFAM" id="SSF56801">
    <property type="entry name" value="Acetyl-CoA synthetase-like"/>
    <property type="match status" value="1"/>
</dbReference>
<keyword evidence="1" id="KW-0596">Phosphopantetheine</keyword>
<comment type="caution">
    <text evidence="3">The sequence shown here is derived from an EMBL/GenBank/DDBJ whole genome shotgun (WGS) entry which is preliminary data.</text>
</comment>
<organism evidence="3 4">
    <name type="scientific">Aspergillus tanneri</name>
    <dbReference type="NCBI Taxonomy" id="1220188"/>
    <lineage>
        <taxon>Eukaryota</taxon>
        <taxon>Fungi</taxon>
        <taxon>Dikarya</taxon>
        <taxon>Ascomycota</taxon>
        <taxon>Pezizomycotina</taxon>
        <taxon>Eurotiomycetes</taxon>
        <taxon>Eurotiomycetidae</taxon>
        <taxon>Eurotiales</taxon>
        <taxon>Aspergillaceae</taxon>
        <taxon>Aspergillus</taxon>
        <taxon>Aspergillus subgen. Circumdati</taxon>
    </lineage>
</organism>
<dbReference type="GeneID" id="54324955"/>
<sequence>MVAVDNPRPPCAKRAVKHKKFFLEDFEPCLFRCRPDVRKGFEETTVDLNVKHRAIQEFCSRHGVSPCNLIQTAWAIVIIWGGGCSMKAGGAFVAIDFSYPTSRILEILQTTHASIVVAEPTHCHLFEGIVKHIVTLDSHLVAKLPQHPWRTHRRRPVQYGVYYLYVW</sequence>
<dbReference type="GO" id="GO:0043041">
    <property type="term" value="P:amino acid activation for nonribosomal peptide biosynthetic process"/>
    <property type="evidence" value="ECO:0007669"/>
    <property type="project" value="TreeGrafter"/>
</dbReference>
<dbReference type="AlphaFoldDB" id="A0A5M9MR40"/>
<accession>A0A5M9MR40</accession>
<reference evidence="3 4" key="1">
    <citation type="submission" date="2019-08" db="EMBL/GenBank/DDBJ databases">
        <title>The genome sequence of a newly discovered highly antifungal drug resistant Aspergillus species, Aspergillus tanneri NIH 1004.</title>
        <authorList>
            <person name="Mounaud S."/>
            <person name="Singh I."/>
            <person name="Joardar V."/>
            <person name="Pakala S."/>
            <person name="Pakala S."/>
            <person name="Venepally P."/>
            <person name="Chung J.K."/>
            <person name="Losada L."/>
            <person name="Nierman W.C."/>
        </authorList>
    </citation>
    <scope>NUCLEOTIDE SEQUENCE [LARGE SCALE GENOMIC DNA]</scope>
    <source>
        <strain evidence="3 4">NIH1004</strain>
    </source>
</reference>
<dbReference type="RefSeq" id="XP_033428943.1">
    <property type="nucleotide sequence ID" value="XM_033566948.1"/>
</dbReference>
<dbReference type="PANTHER" id="PTHR45527">
    <property type="entry name" value="NONRIBOSOMAL PEPTIDE SYNTHETASE"/>
    <property type="match status" value="1"/>
</dbReference>
<evidence type="ECO:0000256" key="1">
    <source>
        <dbReference type="ARBA" id="ARBA00022450"/>
    </source>
</evidence>
<evidence type="ECO:0000256" key="2">
    <source>
        <dbReference type="ARBA" id="ARBA00022553"/>
    </source>
</evidence>
<dbReference type="GO" id="GO:0005737">
    <property type="term" value="C:cytoplasm"/>
    <property type="evidence" value="ECO:0007669"/>
    <property type="project" value="TreeGrafter"/>
</dbReference>
<dbReference type="Proteomes" id="UP000324241">
    <property type="component" value="Unassembled WGS sequence"/>
</dbReference>
<dbReference type="VEuPathDB" id="FungiDB:EYZ11_012138"/>
<dbReference type="Gene3D" id="3.40.50.12780">
    <property type="entry name" value="N-terminal domain of ligase-like"/>
    <property type="match status" value="1"/>
</dbReference>
<dbReference type="EMBL" id="QUQM01000001">
    <property type="protein sequence ID" value="KAA8649582.1"/>
    <property type="molecule type" value="Genomic_DNA"/>
</dbReference>
<dbReference type="GO" id="GO:0031177">
    <property type="term" value="F:phosphopantetheine binding"/>
    <property type="evidence" value="ECO:0007669"/>
    <property type="project" value="TreeGrafter"/>
</dbReference>
<dbReference type="InterPro" id="IPR042099">
    <property type="entry name" value="ANL_N_sf"/>
</dbReference>
<name>A0A5M9MR40_9EURO</name>
<protein>
    <submittedName>
        <fullName evidence="3">Uncharacterized protein</fullName>
    </submittedName>
</protein>
<dbReference type="GO" id="GO:0044550">
    <property type="term" value="P:secondary metabolite biosynthetic process"/>
    <property type="evidence" value="ECO:0007669"/>
    <property type="project" value="TreeGrafter"/>
</dbReference>